<evidence type="ECO:0000256" key="1">
    <source>
        <dbReference type="SAM" id="Phobius"/>
    </source>
</evidence>
<evidence type="ECO:0000313" key="3">
    <source>
        <dbReference type="Proteomes" id="UP000297753"/>
    </source>
</evidence>
<keyword evidence="1" id="KW-1133">Transmembrane helix</keyword>
<accession>A0A4Y8W8L4</accession>
<evidence type="ECO:0000313" key="2">
    <source>
        <dbReference type="EMBL" id="TFH89134.1"/>
    </source>
</evidence>
<keyword evidence="3" id="KW-1185">Reference proteome</keyword>
<dbReference type="Proteomes" id="UP000297753">
    <property type="component" value="Unassembled WGS sequence"/>
</dbReference>
<protein>
    <submittedName>
        <fullName evidence="2">Uncharacterized protein</fullName>
    </submittedName>
</protein>
<organism evidence="2 3">
    <name type="scientific">Vibrio ouci</name>
    <dbReference type="NCBI Taxonomy" id="2499078"/>
    <lineage>
        <taxon>Bacteria</taxon>
        <taxon>Pseudomonadati</taxon>
        <taxon>Pseudomonadota</taxon>
        <taxon>Gammaproteobacteria</taxon>
        <taxon>Vibrionales</taxon>
        <taxon>Vibrionaceae</taxon>
        <taxon>Vibrio</taxon>
    </lineage>
</organism>
<dbReference type="OrthoDB" id="5880549at2"/>
<name>A0A4Y8W8L4_9VIBR</name>
<feature type="transmembrane region" description="Helical" evidence="1">
    <location>
        <begin position="94"/>
        <end position="115"/>
    </location>
</feature>
<keyword evidence="1" id="KW-0472">Membrane</keyword>
<proteinExistence type="predicted"/>
<gene>
    <name evidence="2" type="ORF">ELS82_23885</name>
</gene>
<sequence length="119" mass="13797">MEYIEPIRIIILGLLGFYALIWAIPASIAGIVLSLGDVKRIIWIDKQLAKNADLLHANYQNTLPYSIISRLINYCLTYPFIRHRSTTSSLKFKVLMWANTLGFWCWFVVAIYAVIYRLL</sequence>
<reference evidence="2 3" key="1">
    <citation type="submission" date="2019-01" db="EMBL/GenBank/DDBJ databases">
        <title>Vibrio BEI176 sp. nov, a marine bacterium isolated from China: eastern marignal seas.</title>
        <authorList>
            <person name="Li B."/>
        </authorList>
    </citation>
    <scope>NUCLEOTIDE SEQUENCE [LARGE SCALE GENOMIC DNA]</scope>
    <source>
        <strain evidence="2 3">BEI176</strain>
    </source>
</reference>
<comment type="caution">
    <text evidence="2">The sequence shown here is derived from an EMBL/GenBank/DDBJ whole genome shotgun (WGS) entry which is preliminary data.</text>
</comment>
<keyword evidence="1" id="KW-0812">Transmembrane</keyword>
<feature type="transmembrane region" description="Helical" evidence="1">
    <location>
        <begin position="6"/>
        <end position="33"/>
    </location>
</feature>
<dbReference type="EMBL" id="SATR01000111">
    <property type="protein sequence ID" value="TFH89134.1"/>
    <property type="molecule type" value="Genomic_DNA"/>
</dbReference>
<dbReference type="AlphaFoldDB" id="A0A4Y8W8L4"/>